<name>A0A0K0N5S6_9CAUD</name>
<gene>
    <name evidence="2" type="ORF">TIN2_72</name>
</gene>
<dbReference type="EMBL" id="KR011062">
    <property type="protein sequence ID" value="AKJ71762.1"/>
    <property type="molecule type" value="Genomic_DNA"/>
</dbReference>
<dbReference type="RefSeq" id="YP_009204507.1">
    <property type="nucleotide sequence ID" value="NC_028865.1"/>
</dbReference>
<dbReference type="KEGG" id="vg:26631033"/>
<dbReference type="OrthoDB" id="25527at10239"/>
<dbReference type="GeneID" id="26631033"/>
<sequence length="186" mass="20678">MAAEKIKRVSHKNCTHPATSHERAKCRARIEAAAGLPQLSLIDSEPEATRPLADVAKQLGEAISARNSVESRLTEHDRTVQSLQEELAATMLGQEPKSTSDGRPPVIAFRKMFREHKCYDYTAVGVDVTVSVEELNDQFSFRPVYTKKMWFLSSSSGNTTNPKTWSELVKFMGVDGLRTLEVLRAG</sequence>
<organism evidence="2 3">
    <name type="scientific">Tsukamurella phage TIN2</name>
    <dbReference type="NCBI Taxonomy" id="1636545"/>
    <lineage>
        <taxon>Viruses</taxon>
        <taxon>Duplodnaviria</taxon>
        <taxon>Heunggongvirae</taxon>
        <taxon>Uroviricota</taxon>
        <taxon>Caudoviricetes</taxon>
        <taxon>Tinduovirus</taxon>
        <taxon>Tinduovirus TIN2</taxon>
    </lineage>
</organism>
<feature type="region of interest" description="Disordered" evidence="1">
    <location>
        <begin position="1"/>
        <end position="22"/>
    </location>
</feature>
<evidence type="ECO:0000313" key="2">
    <source>
        <dbReference type="EMBL" id="AKJ71762.1"/>
    </source>
</evidence>
<reference evidence="2 3" key="1">
    <citation type="journal article" date="2015" name="Appl. Environ. Microbiol.">
        <title>Three of a Kind: Genetically Similar Tsukamurella Phages TIN2, TIN3, and TIN4.</title>
        <authorList>
            <person name="Dyson Z.A."/>
            <person name="Tucci J."/>
            <person name="Seviour R.J."/>
            <person name="Petrovski S."/>
        </authorList>
    </citation>
    <scope>NUCLEOTIDE SEQUENCE [LARGE SCALE GENOMIC DNA]</scope>
</reference>
<protein>
    <submittedName>
        <fullName evidence="2">Uncharacterized protein</fullName>
    </submittedName>
</protein>
<accession>A0A0K0N5S6</accession>
<evidence type="ECO:0000256" key="1">
    <source>
        <dbReference type="SAM" id="MobiDB-lite"/>
    </source>
</evidence>
<proteinExistence type="predicted"/>
<keyword evidence="3" id="KW-1185">Reference proteome</keyword>
<dbReference type="Proteomes" id="UP000203853">
    <property type="component" value="Segment"/>
</dbReference>
<evidence type="ECO:0000313" key="3">
    <source>
        <dbReference type="Proteomes" id="UP000203853"/>
    </source>
</evidence>